<evidence type="ECO:0000256" key="1">
    <source>
        <dbReference type="ARBA" id="ARBA00006141"/>
    </source>
</evidence>
<name>A0ABD3GDP9_9MARC</name>
<comment type="caution">
    <text evidence="3">The sequence shown here is derived from an EMBL/GenBank/DDBJ whole genome shotgun (WGS) entry which is preliminary data.</text>
</comment>
<dbReference type="SUPFAM" id="SSF48445">
    <property type="entry name" value="14-3-3 protein"/>
    <property type="match status" value="1"/>
</dbReference>
<sequence length="141" mass="15742">MVAATEDAEENSKTSRAKSIFMAKVAEQAERYEDMAGYMEDVAKTSDVEELTIEERNLLSVASYGENIKYKSLFLSLLLMMFCKEKPLSHWAVLQHCTLAIPASLQSSGYLTFKLSDKSIICQSCLRGMPANSVTARDLKE</sequence>
<dbReference type="InterPro" id="IPR023410">
    <property type="entry name" value="14-3-3_domain"/>
</dbReference>
<accession>A0ABD3GDP9</accession>
<dbReference type="EMBL" id="JBJQOH010000008">
    <property type="protein sequence ID" value="KAL3676707.1"/>
    <property type="molecule type" value="Genomic_DNA"/>
</dbReference>
<comment type="similarity">
    <text evidence="1">Belongs to the 14-3-3 family.</text>
</comment>
<evidence type="ECO:0000313" key="3">
    <source>
        <dbReference type="EMBL" id="KAL3676707.1"/>
    </source>
</evidence>
<evidence type="ECO:0000259" key="2">
    <source>
        <dbReference type="Pfam" id="PF00244"/>
    </source>
</evidence>
<keyword evidence="4" id="KW-1185">Reference proteome</keyword>
<proteinExistence type="inferred from homology"/>
<dbReference type="InterPro" id="IPR036815">
    <property type="entry name" value="14-3-3_dom_sf"/>
</dbReference>
<dbReference type="AlphaFoldDB" id="A0ABD3GDP9"/>
<organism evidence="3 4">
    <name type="scientific">Riccia sorocarpa</name>
    <dbReference type="NCBI Taxonomy" id="122646"/>
    <lineage>
        <taxon>Eukaryota</taxon>
        <taxon>Viridiplantae</taxon>
        <taxon>Streptophyta</taxon>
        <taxon>Embryophyta</taxon>
        <taxon>Marchantiophyta</taxon>
        <taxon>Marchantiopsida</taxon>
        <taxon>Marchantiidae</taxon>
        <taxon>Marchantiales</taxon>
        <taxon>Ricciaceae</taxon>
        <taxon>Riccia</taxon>
    </lineage>
</organism>
<reference evidence="3 4" key="1">
    <citation type="submission" date="2024-09" db="EMBL/GenBank/DDBJ databases">
        <title>Chromosome-scale assembly of Riccia sorocarpa.</title>
        <authorList>
            <person name="Paukszto L."/>
        </authorList>
    </citation>
    <scope>NUCLEOTIDE SEQUENCE [LARGE SCALE GENOMIC DNA]</scope>
    <source>
        <strain evidence="3">LP-2024</strain>
        <tissue evidence="3">Aerial parts of the thallus</tissue>
    </source>
</reference>
<dbReference type="Gene3D" id="1.20.190.20">
    <property type="entry name" value="14-3-3 domain"/>
    <property type="match status" value="1"/>
</dbReference>
<evidence type="ECO:0000313" key="4">
    <source>
        <dbReference type="Proteomes" id="UP001633002"/>
    </source>
</evidence>
<dbReference type="Pfam" id="PF00244">
    <property type="entry name" value="14-3-3"/>
    <property type="match status" value="1"/>
</dbReference>
<gene>
    <name evidence="3" type="ORF">R1sor_026655</name>
</gene>
<dbReference type="Proteomes" id="UP001633002">
    <property type="component" value="Unassembled WGS sequence"/>
</dbReference>
<feature type="domain" description="14-3-3" evidence="2">
    <location>
        <begin position="22"/>
        <end position="62"/>
    </location>
</feature>
<protein>
    <recommendedName>
        <fullName evidence="2">14-3-3 domain-containing protein</fullName>
    </recommendedName>
</protein>